<evidence type="ECO:0000259" key="5">
    <source>
        <dbReference type="PROSITE" id="PS50893"/>
    </source>
</evidence>
<dbReference type="PANTHER" id="PTHR43776">
    <property type="entry name" value="TRANSPORT ATP-BINDING PROTEIN"/>
    <property type="match status" value="1"/>
</dbReference>
<protein>
    <submittedName>
        <fullName evidence="6">Peptide/nickel transport system ATP-binding protein</fullName>
    </submittedName>
</protein>
<dbReference type="AlphaFoldDB" id="A0A561SQT9"/>
<evidence type="ECO:0000256" key="3">
    <source>
        <dbReference type="ARBA" id="ARBA00022741"/>
    </source>
</evidence>
<dbReference type="SUPFAM" id="SSF52540">
    <property type="entry name" value="P-loop containing nucleoside triphosphate hydrolases"/>
    <property type="match status" value="2"/>
</dbReference>
<keyword evidence="7" id="KW-1185">Reference proteome</keyword>
<accession>A0A561SQT9</accession>
<feature type="domain" description="ABC transporter" evidence="5">
    <location>
        <begin position="5"/>
        <end position="243"/>
    </location>
</feature>
<dbReference type="PROSITE" id="PS50893">
    <property type="entry name" value="ABC_TRANSPORTER_2"/>
    <property type="match status" value="2"/>
</dbReference>
<name>A0A561SQT9_9PSEU</name>
<keyword evidence="4 6" id="KW-0067">ATP-binding</keyword>
<dbReference type="GO" id="GO:0005524">
    <property type="term" value="F:ATP binding"/>
    <property type="evidence" value="ECO:0007669"/>
    <property type="project" value="UniProtKB-KW"/>
</dbReference>
<dbReference type="PROSITE" id="PS00211">
    <property type="entry name" value="ABC_TRANSPORTER_1"/>
    <property type="match status" value="1"/>
</dbReference>
<comment type="similarity">
    <text evidence="1">Belongs to the ABC transporter superfamily.</text>
</comment>
<dbReference type="EMBL" id="VIWU01000001">
    <property type="protein sequence ID" value="TWF77219.1"/>
    <property type="molecule type" value="Genomic_DNA"/>
</dbReference>
<dbReference type="CDD" id="cd03257">
    <property type="entry name" value="ABC_NikE_OppD_transporters"/>
    <property type="match status" value="1"/>
</dbReference>
<dbReference type="InterPro" id="IPR017871">
    <property type="entry name" value="ABC_transporter-like_CS"/>
</dbReference>
<evidence type="ECO:0000313" key="7">
    <source>
        <dbReference type="Proteomes" id="UP000321261"/>
    </source>
</evidence>
<reference evidence="6 7" key="1">
    <citation type="submission" date="2019-06" db="EMBL/GenBank/DDBJ databases">
        <title>Sequencing the genomes of 1000 actinobacteria strains.</title>
        <authorList>
            <person name="Klenk H.-P."/>
        </authorList>
    </citation>
    <scope>NUCLEOTIDE SEQUENCE [LARGE SCALE GENOMIC DNA]</scope>
    <source>
        <strain evidence="6 7">DSM 45671</strain>
    </source>
</reference>
<evidence type="ECO:0000256" key="4">
    <source>
        <dbReference type="ARBA" id="ARBA00022840"/>
    </source>
</evidence>
<sequence>MTPVLSARGLTVEYPGRTVLDDVDLDVGAGEAVVVLGGSGSGKSTLLRALLGLVPAPGRVRVGELTLRTDAGPLDLTAPGAWPLARGREIGMVFQDPALALTPLRRVGSLLTEVGGDPAQVEPLLRASGFADPAPVAPRRAFELSGGMAQRVGFGLAVAGRPRVVLADEPTTALDGPAREELVARLREQAAAGTAVVLVTHDVTVAAAFADRVVVLHRGRIVEEGSPARLLGDPVHEATRALVRDVPWALPTRFPAPRRGDALAIRVRGLTKSYARTPVLDGLDLDVAEGEVVGVAGRSGGGKTTLLRCLLGLERPEAGELQLAGIDPAAQGWRAVRRAVQLVPQDPRASLNPWRTAAQLVADPLDFHGIGTRATRRARARELLAAVGLDGLAGRRPNALSTGQCQRVAIARALAVRPRVLVADEPASALDVTLQAELIRLLSQVVAEHGMTALVVSHDLHVLERLCDRIAVLDGGRLVDDLPVARLRSDATHSRTRALLAAYPTDPLTGVAG</sequence>
<proteinExistence type="inferred from homology"/>
<dbReference type="OrthoDB" id="4008250at2"/>
<dbReference type="Pfam" id="PF00005">
    <property type="entry name" value="ABC_tran"/>
    <property type="match status" value="2"/>
</dbReference>
<gene>
    <name evidence="6" type="ORF">FHX44_113124</name>
</gene>
<evidence type="ECO:0000256" key="2">
    <source>
        <dbReference type="ARBA" id="ARBA00022448"/>
    </source>
</evidence>
<dbReference type="SMART" id="SM00382">
    <property type="entry name" value="AAA"/>
    <property type="match status" value="2"/>
</dbReference>
<feature type="domain" description="ABC transporter" evidence="5">
    <location>
        <begin position="265"/>
        <end position="500"/>
    </location>
</feature>
<comment type="caution">
    <text evidence="6">The sequence shown here is derived from an EMBL/GenBank/DDBJ whole genome shotgun (WGS) entry which is preliminary data.</text>
</comment>
<dbReference type="InterPro" id="IPR003593">
    <property type="entry name" value="AAA+_ATPase"/>
</dbReference>
<dbReference type="Gene3D" id="3.40.50.300">
    <property type="entry name" value="P-loop containing nucleotide triphosphate hydrolases"/>
    <property type="match status" value="2"/>
</dbReference>
<keyword evidence="3" id="KW-0547">Nucleotide-binding</keyword>
<organism evidence="6 7">
    <name type="scientific">Pseudonocardia hierapolitana</name>
    <dbReference type="NCBI Taxonomy" id="1128676"/>
    <lineage>
        <taxon>Bacteria</taxon>
        <taxon>Bacillati</taxon>
        <taxon>Actinomycetota</taxon>
        <taxon>Actinomycetes</taxon>
        <taxon>Pseudonocardiales</taxon>
        <taxon>Pseudonocardiaceae</taxon>
        <taxon>Pseudonocardia</taxon>
    </lineage>
</organism>
<dbReference type="InterPro" id="IPR050319">
    <property type="entry name" value="ABC_transp_ATP-bind"/>
</dbReference>
<evidence type="ECO:0000256" key="1">
    <source>
        <dbReference type="ARBA" id="ARBA00005417"/>
    </source>
</evidence>
<dbReference type="PANTHER" id="PTHR43776:SF7">
    <property type="entry name" value="D,D-DIPEPTIDE TRANSPORT ATP-BINDING PROTEIN DDPF-RELATED"/>
    <property type="match status" value="1"/>
</dbReference>
<evidence type="ECO:0000313" key="6">
    <source>
        <dbReference type="EMBL" id="TWF77219.1"/>
    </source>
</evidence>
<dbReference type="RefSeq" id="WP_147256436.1">
    <property type="nucleotide sequence ID" value="NZ_VIWU01000001.1"/>
</dbReference>
<dbReference type="GO" id="GO:0055085">
    <property type="term" value="P:transmembrane transport"/>
    <property type="evidence" value="ECO:0007669"/>
    <property type="project" value="UniProtKB-ARBA"/>
</dbReference>
<dbReference type="InterPro" id="IPR027417">
    <property type="entry name" value="P-loop_NTPase"/>
</dbReference>
<keyword evidence="2" id="KW-0813">Transport</keyword>
<dbReference type="InterPro" id="IPR003439">
    <property type="entry name" value="ABC_transporter-like_ATP-bd"/>
</dbReference>
<dbReference type="Proteomes" id="UP000321261">
    <property type="component" value="Unassembled WGS sequence"/>
</dbReference>
<dbReference type="GO" id="GO:0016887">
    <property type="term" value="F:ATP hydrolysis activity"/>
    <property type="evidence" value="ECO:0007669"/>
    <property type="project" value="InterPro"/>
</dbReference>